<reference evidence="2 3" key="1">
    <citation type="submission" date="2019-10" db="EMBL/GenBank/DDBJ databases">
        <title>Complete genome sequencing of drug resistant plasmids in Kluyvera intermedia.</title>
        <authorList>
            <person name="Ke C."/>
            <person name="Jian S."/>
        </authorList>
    </citation>
    <scope>NUCLEOTIDE SEQUENCE [LARGE SCALE GENOMIC DNA]</scope>
    <source>
        <strain evidence="2 3">N2-1</strain>
    </source>
</reference>
<dbReference type="EMBL" id="CP045845">
    <property type="protein sequence ID" value="QGH31176.1"/>
    <property type="molecule type" value="Genomic_DNA"/>
</dbReference>
<evidence type="ECO:0000259" key="1">
    <source>
        <dbReference type="Pfam" id="PF00313"/>
    </source>
</evidence>
<evidence type="ECO:0000313" key="3">
    <source>
        <dbReference type="Proteomes" id="UP000344450"/>
    </source>
</evidence>
<feature type="domain" description="CSD" evidence="1">
    <location>
        <begin position="61"/>
        <end position="111"/>
    </location>
</feature>
<sequence length="113" mass="13083">MKKRICLKAYPYNWHNKLLHFGIISISFDTTAIIGRRIGIVQWSPYFNTAGEVRYDILSVKGLIIPSESRKDVQLHISVVNSRKSELLITGSRIEFCRMNRLRGPVAENIYLF</sequence>
<organism evidence="2 3">
    <name type="scientific">Kluyvera intermedia</name>
    <name type="common">Enterobacter intermedius</name>
    <dbReference type="NCBI Taxonomy" id="61648"/>
    <lineage>
        <taxon>Bacteria</taxon>
        <taxon>Pseudomonadati</taxon>
        <taxon>Pseudomonadota</taxon>
        <taxon>Gammaproteobacteria</taxon>
        <taxon>Enterobacterales</taxon>
        <taxon>Enterobacteriaceae</taxon>
        <taxon>Kluyvera</taxon>
    </lineage>
</organism>
<accession>A0ABX6DQU0</accession>
<gene>
    <name evidence="2" type="ORF">GHC21_16520</name>
</gene>
<protein>
    <recommendedName>
        <fullName evidence="1">CSD domain-containing protein</fullName>
    </recommendedName>
</protein>
<dbReference type="RefSeq" id="WP_153743518.1">
    <property type="nucleotide sequence ID" value="NZ_CP045843.1"/>
</dbReference>
<keyword evidence="3" id="KW-1185">Reference proteome</keyword>
<proteinExistence type="predicted"/>
<dbReference type="Pfam" id="PF00313">
    <property type="entry name" value="CSD"/>
    <property type="match status" value="1"/>
</dbReference>
<dbReference type="GeneID" id="91974028"/>
<evidence type="ECO:0000313" key="2">
    <source>
        <dbReference type="EMBL" id="QGH31176.1"/>
    </source>
</evidence>
<dbReference type="InterPro" id="IPR012340">
    <property type="entry name" value="NA-bd_OB-fold"/>
</dbReference>
<dbReference type="SUPFAM" id="SSF50249">
    <property type="entry name" value="Nucleic acid-binding proteins"/>
    <property type="match status" value="1"/>
</dbReference>
<dbReference type="Proteomes" id="UP000344450">
    <property type="component" value="Chromosome"/>
</dbReference>
<name>A0ABX6DQU0_KLUIN</name>
<dbReference type="InterPro" id="IPR002059">
    <property type="entry name" value="CSP_DNA-bd"/>
</dbReference>